<comment type="caution">
    <text evidence="1">The sequence shown here is derived from an EMBL/GenBank/DDBJ whole genome shotgun (WGS) entry which is preliminary data.</text>
</comment>
<gene>
    <name evidence="1" type="ORF">NW766_008549</name>
</gene>
<proteinExistence type="predicted"/>
<organism evidence="1 2">
    <name type="scientific">Fusarium irregulare</name>
    <dbReference type="NCBI Taxonomy" id="2494466"/>
    <lineage>
        <taxon>Eukaryota</taxon>
        <taxon>Fungi</taxon>
        <taxon>Dikarya</taxon>
        <taxon>Ascomycota</taxon>
        <taxon>Pezizomycotina</taxon>
        <taxon>Sordariomycetes</taxon>
        <taxon>Hypocreomycetidae</taxon>
        <taxon>Hypocreales</taxon>
        <taxon>Nectriaceae</taxon>
        <taxon>Fusarium</taxon>
        <taxon>Fusarium incarnatum-equiseti species complex</taxon>
    </lineage>
</organism>
<dbReference type="AlphaFoldDB" id="A0A9W8PKU1"/>
<evidence type="ECO:0000313" key="2">
    <source>
        <dbReference type="Proteomes" id="UP001152130"/>
    </source>
</evidence>
<protein>
    <submittedName>
        <fullName evidence="1">Uncharacterized protein</fullName>
    </submittedName>
</protein>
<evidence type="ECO:0000313" key="1">
    <source>
        <dbReference type="EMBL" id="KAJ4009432.1"/>
    </source>
</evidence>
<accession>A0A9W8PKU1</accession>
<sequence length="114" mass="12458">MAPIGVITIVISAIRVVGPRMLKALIGQASENVATAELEVMSSTSSEACELWNSKTQVVVCCPGNTDNCELICIYPVSMIRERNNRSTLNVRIVDIDYATGRVHKKYDESTLGQ</sequence>
<keyword evidence="2" id="KW-1185">Reference proteome</keyword>
<name>A0A9W8PKU1_9HYPO</name>
<dbReference type="Proteomes" id="UP001152130">
    <property type="component" value="Unassembled WGS sequence"/>
</dbReference>
<reference evidence="1" key="1">
    <citation type="submission" date="2022-10" db="EMBL/GenBank/DDBJ databases">
        <title>Fusarium specimens isolated from Avocado Roots.</title>
        <authorList>
            <person name="Stajich J."/>
            <person name="Roper C."/>
            <person name="Heimlech-Rivalta G."/>
        </authorList>
    </citation>
    <scope>NUCLEOTIDE SEQUENCE</scope>
    <source>
        <strain evidence="1">CF00143</strain>
    </source>
</reference>
<dbReference type="EMBL" id="JAPDHF010000013">
    <property type="protein sequence ID" value="KAJ4009432.1"/>
    <property type="molecule type" value="Genomic_DNA"/>
</dbReference>